<evidence type="ECO:0000313" key="1">
    <source>
        <dbReference type="EMBL" id="RLN19532.1"/>
    </source>
</evidence>
<accession>A0A3L6SHF1</accession>
<reference evidence="2" key="1">
    <citation type="journal article" date="2019" name="Nat. Commun.">
        <title>The genome of broomcorn millet.</title>
        <authorList>
            <person name="Zou C."/>
            <person name="Miki D."/>
            <person name="Li D."/>
            <person name="Tang Q."/>
            <person name="Xiao L."/>
            <person name="Rajput S."/>
            <person name="Deng P."/>
            <person name="Jia W."/>
            <person name="Huang R."/>
            <person name="Zhang M."/>
            <person name="Sun Y."/>
            <person name="Hu J."/>
            <person name="Fu X."/>
            <person name="Schnable P.S."/>
            <person name="Li F."/>
            <person name="Zhang H."/>
            <person name="Feng B."/>
            <person name="Zhu X."/>
            <person name="Liu R."/>
            <person name="Schnable J.C."/>
            <person name="Zhu J.-K."/>
            <person name="Zhang H."/>
        </authorList>
    </citation>
    <scope>NUCLEOTIDE SEQUENCE [LARGE SCALE GENOMIC DNA]</scope>
</reference>
<dbReference type="AlphaFoldDB" id="A0A3L6SHF1"/>
<proteinExistence type="predicted"/>
<keyword evidence="2" id="KW-1185">Reference proteome</keyword>
<dbReference type="Proteomes" id="UP000275267">
    <property type="component" value="Unassembled WGS sequence"/>
</dbReference>
<dbReference type="STRING" id="4540.A0A3L6SHF1"/>
<sequence>MLCTQSNAESRPAMAEVVEMLRFNGEQRTTKEIVPVAAVSSEEVTDQLDDVTGSSEPLDRRSWKLTKSALKYDSDSKTS</sequence>
<comment type="caution">
    <text evidence="1">The sequence shown here is derived from an EMBL/GenBank/DDBJ whole genome shotgun (WGS) entry which is preliminary data.</text>
</comment>
<dbReference type="EMBL" id="PQIB02000005">
    <property type="protein sequence ID" value="RLN19532.1"/>
    <property type="molecule type" value="Genomic_DNA"/>
</dbReference>
<name>A0A3L6SHF1_PANMI</name>
<protein>
    <submittedName>
        <fullName evidence="1">Uncharacterized protein</fullName>
    </submittedName>
</protein>
<gene>
    <name evidence="1" type="ORF">C2845_PM02G05950</name>
</gene>
<evidence type="ECO:0000313" key="2">
    <source>
        <dbReference type="Proteomes" id="UP000275267"/>
    </source>
</evidence>
<organism evidence="1 2">
    <name type="scientific">Panicum miliaceum</name>
    <name type="common">Proso millet</name>
    <name type="synonym">Broomcorn millet</name>
    <dbReference type="NCBI Taxonomy" id="4540"/>
    <lineage>
        <taxon>Eukaryota</taxon>
        <taxon>Viridiplantae</taxon>
        <taxon>Streptophyta</taxon>
        <taxon>Embryophyta</taxon>
        <taxon>Tracheophyta</taxon>
        <taxon>Spermatophyta</taxon>
        <taxon>Magnoliopsida</taxon>
        <taxon>Liliopsida</taxon>
        <taxon>Poales</taxon>
        <taxon>Poaceae</taxon>
        <taxon>PACMAD clade</taxon>
        <taxon>Panicoideae</taxon>
        <taxon>Panicodae</taxon>
        <taxon>Paniceae</taxon>
        <taxon>Panicinae</taxon>
        <taxon>Panicum</taxon>
        <taxon>Panicum sect. Panicum</taxon>
    </lineage>
</organism>